<keyword evidence="25" id="KW-1185">Reference proteome</keyword>
<keyword evidence="5" id="KW-1003">Cell membrane</keyword>
<comment type="catalytic activity">
    <reaction evidence="21">
        <text>[(1-&gt;4)-N-acetyl-beta-D-glucosaminyl](n) + n H2O = chitosan + n acetate</text>
        <dbReference type="Rhea" id="RHEA:10464"/>
        <dbReference type="Rhea" id="RHEA-COMP:9593"/>
        <dbReference type="Rhea" id="RHEA-COMP:9597"/>
        <dbReference type="ChEBI" id="CHEBI:15377"/>
        <dbReference type="ChEBI" id="CHEBI:17029"/>
        <dbReference type="ChEBI" id="CHEBI:30089"/>
        <dbReference type="ChEBI" id="CHEBI:57704"/>
        <dbReference type="EC" id="3.5.1.41"/>
    </reaction>
    <physiologicalReaction direction="left-to-right" evidence="21">
        <dbReference type="Rhea" id="RHEA:10465"/>
    </physiologicalReaction>
</comment>
<dbReference type="Gene3D" id="3.20.20.370">
    <property type="entry name" value="Glycoside hydrolase/deacetylase"/>
    <property type="match status" value="1"/>
</dbReference>
<evidence type="ECO:0000256" key="9">
    <source>
        <dbReference type="ARBA" id="ARBA00022723"/>
    </source>
</evidence>
<evidence type="ECO:0000256" key="17">
    <source>
        <dbReference type="ARBA" id="ARBA00023288"/>
    </source>
</evidence>
<reference evidence="24" key="1">
    <citation type="submission" date="2021-06" db="EMBL/GenBank/DDBJ databases">
        <authorList>
            <person name="Kallberg Y."/>
            <person name="Tangrot J."/>
            <person name="Rosling A."/>
        </authorList>
    </citation>
    <scope>NUCLEOTIDE SEQUENCE</scope>
    <source>
        <strain evidence="24">MT106</strain>
    </source>
</reference>
<keyword evidence="18" id="KW-0961">Cell wall biogenesis/degradation</keyword>
<evidence type="ECO:0000256" key="10">
    <source>
        <dbReference type="ARBA" id="ARBA00022729"/>
    </source>
</evidence>
<dbReference type="GO" id="GO:0009272">
    <property type="term" value="P:fungal-type cell wall biogenesis"/>
    <property type="evidence" value="ECO:0007669"/>
    <property type="project" value="UniProtKB-ARBA"/>
</dbReference>
<keyword evidence="19" id="KW-0624">Polysaccharide degradation</keyword>
<dbReference type="GO" id="GO:0071555">
    <property type="term" value="P:cell wall organization"/>
    <property type="evidence" value="ECO:0007669"/>
    <property type="project" value="UniProtKB-KW"/>
</dbReference>
<dbReference type="GO" id="GO:0005886">
    <property type="term" value="C:plasma membrane"/>
    <property type="evidence" value="ECO:0007669"/>
    <property type="project" value="UniProtKB-SubCell"/>
</dbReference>
<dbReference type="Proteomes" id="UP000789831">
    <property type="component" value="Unassembled WGS sequence"/>
</dbReference>
<dbReference type="Pfam" id="PF01522">
    <property type="entry name" value="Polysacc_deac_1"/>
    <property type="match status" value="1"/>
</dbReference>
<dbReference type="InterPro" id="IPR050248">
    <property type="entry name" value="Polysacc_deacetylase_ArnD"/>
</dbReference>
<dbReference type="InterPro" id="IPR011330">
    <property type="entry name" value="Glyco_hydro/deAcase_b/a-brl"/>
</dbReference>
<evidence type="ECO:0000256" key="2">
    <source>
        <dbReference type="ARBA" id="ARBA00004191"/>
    </source>
</evidence>
<dbReference type="GO" id="GO:0006032">
    <property type="term" value="P:chitin catabolic process"/>
    <property type="evidence" value="ECO:0007669"/>
    <property type="project" value="UniProtKB-KW"/>
</dbReference>
<keyword evidence="7" id="KW-0964">Secreted</keyword>
<evidence type="ECO:0000256" key="18">
    <source>
        <dbReference type="ARBA" id="ARBA00023316"/>
    </source>
</evidence>
<keyword evidence="12" id="KW-0146">Chitin degradation</keyword>
<protein>
    <recommendedName>
        <fullName evidence="20">chitin deacetylase</fullName>
        <ecNumber evidence="20">3.5.1.41</ecNumber>
    </recommendedName>
</protein>
<evidence type="ECO:0000256" key="21">
    <source>
        <dbReference type="ARBA" id="ARBA00048494"/>
    </source>
</evidence>
<dbReference type="GO" id="GO:0046872">
    <property type="term" value="F:metal ion binding"/>
    <property type="evidence" value="ECO:0007669"/>
    <property type="project" value="UniProtKB-KW"/>
</dbReference>
<feature type="domain" description="NodB homology" evidence="23">
    <location>
        <begin position="87"/>
        <end position="273"/>
    </location>
</feature>
<dbReference type="InterPro" id="IPR002509">
    <property type="entry name" value="NODB_dom"/>
</dbReference>
<keyword evidence="11" id="KW-0378">Hydrolase</keyword>
<feature type="chain" id="PRO_5040147430" description="chitin deacetylase" evidence="22">
    <location>
        <begin position="20"/>
        <end position="336"/>
    </location>
</feature>
<comment type="cofactor">
    <cofactor evidence="1">
        <name>Co(2+)</name>
        <dbReference type="ChEBI" id="CHEBI:48828"/>
    </cofactor>
</comment>
<evidence type="ECO:0000256" key="3">
    <source>
        <dbReference type="ARBA" id="ARBA00004609"/>
    </source>
</evidence>
<keyword evidence="10 22" id="KW-0732">Signal</keyword>
<gene>
    <name evidence="24" type="ORF">AGERDE_LOCUS795</name>
</gene>
<evidence type="ECO:0000256" key="6">
    <source>
        <dbReference type="ARBA" id="ARBA00022512"/>
    </source>
</evidence>
<keyword evidence="15" id="KW-0119">Carbohydrate metabolism</keyword>
<evidence type="ECO:0000313" key="25">
    <source>
        <dbReference type="Proteomes" id="UP000789831"/>
    </source>
</evidence>
<evidence type="ECO:0000256" key="5">
    <source>
        <dbReference type="ARBA" id="ARBA00022475"/>
    </source>
</evidence>
<dbReference type="GO" id="GO:0004099">
    <property type="term" value="F:chitin deacetylase activity"/>
    <property type="evidence" value="ECO:0007669"/>
    <property type="project" value="UniProtKB-EC"/>
</dbReference>
<proteinExistence type="inferred from homology"/>
<dbReference type="GO" id="GO:0000272">
    <property type="term" value="P:polysaccharide catabolic process"/>
    <property type="evidence" value="ECO:0007669"/>
    <property type="project" value="UniProtKB-KW"/>
</dbReference>
<dbReference type="EC" id="3.5.1.41" evidence="20"/>
<evidence type="ECO:0000256" key="11">
    <source>
        <dbReference type="ARBA" id="ARBA00022801"/>
    </source>
</evidence>
<name>A0A9N8YPA8_9GLOM</name>
<evidence type="ECO:0000259" key="23">
    <source>
        <dbReference type="PROSITE" id="PS51677"/>
    </source>
</evidence>
<evidence type="ECO:0000256" key="22">
    <source>
        <dbReference type="SAM" id="SignalP"/>
    </source>
</evidence>
<keyword evidence="17" id="KW-0449">Lipoprotein</keyword>
<evidence type="ECO:0000256" key="13">
    <source>
        <dbReference type="ARBA" id="ARBA00023136"/>
    </source>
</evidence>
<dbReference type="SUPFAM" id="SSF88713">
    <property type="entry name" value="Glycoside hydrolase/deacetylase"/>
    <property type="match status" value="1"/>
</dbReference>
<evidence type="ECO:0000256" key="4">
    <source>
        <dbReference type="ARBA" id="ARBA00010973"/>
    </source>
</evidence>
<dbReference type="FunFam" id="3.20.20.370:FF:000004">
    <property type="entry name" value="Related to Chitin deacetylase"/>
    <property type="match status" value="1"/>
</dbReference>
<dbReference type="PROSITE" id="PS51677">
    <property type="entry name" value="NODB"/>
    <property type="match status" value="1"/>
</dbReference>
<keyword evidence="16" id="KW-0170">Cobalt</keyword>
<keyword evidence="13" id="KW-0472">Membrane</keyword>
<keyword evidence="14" id="KW-0325">Glycoprotein</keyword>
<dbReference type="PANTHER" id="PTHR10587">
    <property type="entry name" value="GLYCOSYL TRANSFERASE-RELATED"/>
    <property type="match status" value="1"/>
</dbReference>
<dbReference type="PANTHER" id="PTHR10587:SF133">
    <property type="entry name" value="CHITIN DEACETYLASE 1-RELATED"/>
    <property type="match status" value="1"/>
</dbReference>
<organism evidence="24 25">
    <name type="scientific">Ambispora gerdemannii</name>
    <dbReference type="NCBI Taxonomy" id="144530"/>
    <lineage>
        <taxon>Eukaryota</taxon>
        <taxon>Fungi</taxon>
        <taxon>Fungi incertae sedis</taxon>
        <taxon>Mucoromycota</taxon>
        <taxon>Glomeromycotina</taxon>
        <taxon>Glomeromycetes</taxon>
        <taxon>Archaeosporales</taxon>
        <taxon>Ambisporaceae</taxon>
        <taxon>Ambispora</taxon>
    </lineage>
</organism>
<feature type="signal peptide" evidence="22">
    <location>
        <begin position="1"/>
        <end position="19"/>
    </location>
</feature>
<evidence type="ECO:0000256" key="15">
    <source>
        <dbReference type="ARBA" id="ARBA00023277"/>
    </source>
</evidence>
<comment type="similarity">
    <text evidence="4">Belongs to the polysaccharide deacetylase family.</text>
</comment>
<sequence length="336" mass="37695">MDRLISSLIFSFFIIGSWAAINLPGSWPRTDVAPPPVPSWTALVNQTTILNIPISGEICPSTDTYCSWRCAPKCSRSTDIESCSQIKDWGFSFDDGPSNNTLPVLDFLKSQGIKATFFVIGSRVIEYPDILNKTYAAGHDIAIHTWSHTKLTTQTNEQIIAELKWTEKAIKQVIGITPKFMRPPYGDLDDRVREIIKQLNYTAILWDSDSKDWTSIGAPSFNISWITGNFTIWSKNTTWNSGHISLQHDLYKQTAAEIPPSIKIVQNAGFTIKSVSNCIGRDPYQEIGAVHSESINTNTMSTNSTVNPQQSKGATDRALNYSYIIRTILFVFFMFF</sequence>
<evidence type="ECO:0000313" key="24">
    <source>
        <dbReference type="EMBL" id="CAG8437726.1"/>
    </source>
</evidence>
<accession>A0A9N8YPA8</accession>
<evidence type="ECO:0000256" key="7">
    <source>
        <dbReference type="ARBA" id="ARBA00022525"/>
    </source>
</evidence>
<evidence type="ECO:0000256" key="14">
    <source>
        <dbReference type="ARBA" id="ARBA00023180"/>
    </source>
</evidence>
<evidence type="ECO:0000256" key="1">
    <source>
        <dbReference type="ARBA" id="ARBA00001941"/>
    </source>
</evidence>
<comment type="subcellular location">
    <subcellularLocation>
        <location evidence="3">Cell membrane</location>
        <topology evidence="3">Lipid-anchor</topology>
        <topology evidence="3">GPI-anchor</topology>
    </subcellularLocation>
    <subcellularLocation>
        <location evidence="2">Secreted</location>
        <location evidence="2">Cell wall</location>
    </subcellularLocation>
</comment>
<keyword evidence="6" id="KW-0134">Cell wall</keyword>
<keyword evidence="8" id="KW-0336">GPI-anchor</keyword>
<evidence type="ECO:0000256" key="20">
    <source>
        <dbReference type="ARBA" id="ARBA00024056"/>
    </source>
</evidence>
<keyword evidence="9" id="KW-0479">Metal-binding</keyword>
<evidence type="ECO:0000256" key="16">
    <source>
        <dbReference type="ARBA" id="ARBA00023285"/>
    </source>
</evidence>
<evidence type="ECO:0000256" key="19">
    <source>
        <dbReference type="ARBA" id="ARBA00023326"/>
    </source>
</evidence>
<comment type="caution">
    <text evidence="24">The sequence shown here is derived from an EMBL/GenBank/DDBJ whole genome shotgun (WGS) entry which is preliminary data.</text>
</comment>
<dbReference type="AlphaFoldDB" id="A0A9N8YPA8"/>
<dbReference type="EMBL" id="CAJVPL010000043">
    <property type="protein sequence ID" value="CAG8437726.1"/>
    <property type="molecule type" value="Genomic_DNA"/>
</dbReference>
<evidence type="ECO:0000256" key="12">
    <source>
        <dbReference type="ARBA" id="ARBA00023024"/>
    </source>
</evidence>
<evidence type="ECO:0000256" key="8">
    <source>
        <dbReference type="ARBA" id="ARBA00022622"/>
    </source>
</evidence>
<dbReference type="OrthoDB" id="407355at2759"/>
<dbReference type="GO" id="GO:0098552">
    <property type="term" value="C:side of membrane"/>
    <property type="evidence" value="ECO:0007669"/>
    <property type="project" value="UniProtKB-KW"/>
</dbReference>